<feature type="domain" description="HMG box" evidence="4">
    <location>
        <begin position="200"/>
        <end position="265"/>
    </location>
</feature>
<reference evidence="5" key="1">
    <citation type="submission" date="2022-08" db="EMBL/GenBank/DDBJ databases">
        <authorList>
            <consortium name="DOE Joint Genome Institute"/>
            <person name="Min B."/>
            <person name="Riley R."/>
            <person name="Sierra-Patev S."/>
            <person name="Naranjo-Ortiz M."/>
            <person name="Looney B."/>
            <person name="Konkel Z."/>
            <person name="Slot J.C."/>
            <person name="Sakamoto Y."/>
            <person name="Steenwyk J.L."/>
            <person name="Rokas A."/>
            <person name="Carro J."/>
            <person name="Camarero S."/>
            <person name="Ferreira P."/>
            <person name="Molpeceres G."/>
            <person name="Ruiz-Duenas F.J."/>
            <person name="Serrano A."/>
            <person name="Henrissat B."/>
            <person name="Drula E."/>
            <person name="Hughes K.W."/>
            <person name="Mata J.L."/>
            <person name="Ishikawa N.K."/>
            <person name="Vargas-Isla R."/>
            <person name="Ushijima S."/>
            <person name="Smith C.A."/>
            <person name="Ahrendt S."/>
            <person name="Andreopoulos W."/>
            <person name="He G."/>
            <person name="Labutti K."/>
            <person name="Lipzen A."/>
            <person name="Ng V."/>
            <person name="Sandor L."/>
            <person name="Barry K."/>
            <person name="Martinez A.T."/>
            <person name="Xiao Y."/>
            <person name="Gibbons J.G."/>
            <person name="Terashima K."/>
            <person name="Hibbett D.S."/>
            <person name="Grigoriev I.V."/>
        </authorList>
    </citation>
    <scope>NUCLEOTIDE SEQUENCE</scope>
    <source>
        <strain evidence="5">Sp2 HRB7682 ss15</strain>
    </source>
</reference>
<dbReference type="InterPro" id="IPR050342">
    <property type="entry name" value="HMGB"/>
</dbReference>
<dbReference type="SMART" id="SM00398">
    <property type="entry name" value="HMG"/>
    <property type="match status" value="2"/>
</dbReference>
<evidence type="ECO:0000256" key="1">
    <source>
        <dbReference type="ARBA" id="ARBA00023125"/>
    </source>
</evidence>
<keyword evidence="2" id="KW-0539">Nucleus</keyword>
<dbReference type="InterPro" id="IPR009071">
    <property type="entry name" value="HMG_box_dom"/>
</dbReference>
<protein>
    <recommendedName>
        <fullName evidence="4">HMG box domain-containing protein</fullName>
    </recommendedName>
</protein>
<organism evidence="5 6">
    <name type="scientific">Lentinula lateritia</name>
    <dbReference type="NCBI Taxonomy" id="40482"/>
    <lineage>
        <taxon>Eukaryota</taxon>
        <taxon>Fungi</taxon>
        <taxon>Dikarya</taxon>
        <taxon>Basidiomycota</taxon>
        <taxon>Agaricomycotina</taxon>
        <taxon>Agaricomycetes</taxon>
        <taxon>Agaricomycetidae</taxon>
        <taxon>Agaricales</taxon>
        <taxon>Marasmiineae</taxon>
        <taxon>Omphalotaceae</taxon>
        <taxon>Lentinula</taxon>
    </lineage>
</organism>
<dbReference type="InterPro" id="IPR036910">
    <property type="entry name" value="HMG_box_dom_sf"/>
</dbReference>
<feature type="DNA-binding region" description="HMG box" evidence="2">
    <location>
        <begin position="104"/>
        <end position="170"/>
    </location>
</feature>
<dbReference type="Pfam" id="PF00505">
    <property type="entry name" value="HMG_box"/>
    <property type="match status" value="2"/>
</dbReference>
<evidence type="ECO:0000259" key="4">
    <source>
        <dbReference type="PROSITE" id="PS50118"/>
    </source>
</evidence>
<comment type="caution">
    <text evidence="5">The sequence shown here is derived from an EMBL/GenBank/DDBJ whole genome shotgun (WGS) entry which is preliminary data.</text>
</comment>
<dbReference type="GO" id="GO:0005634">
    <property type="term" value="C:nucleus"/>
    <property type="evidence" value="ECO:0007669"/>
    <property type="project" value="UniProtKB-UniRule"/>
</dbReference>
<dbReference type="PANTHER" id="PTHR48112">
    <property type="entry name" value="HIGH MOBILITY GROUP PROTEIN DSP1"/>
    <property type="match status" value="1"/>
</dbReference>
<evidence type="ECO:0000256" key="3">
    <source>
        <dbReference type="SAM" id="MobiDB-lite"/>
    </source>
</evidence>
<dbReference type="AlphaFoldDB" id="A0A9W8ZRU8"/>
<evidence type="ECO:0000313" key="6">
    <source>
        <dbReference type="Proteomes" id="UP001150238"/>
    </source>
</evidence>
<proteinExistence type="predicted"/>
<dbReference type="Proteomes" id="UP001150238">
    <property type="component" value="Unassembled WGS sequence"/>
</dbReference>
<name>A0A9W8ZRU8_9AGAR</name>
<keyword evidence="1 2" id="KW-0238">DNA-binding</keyword>
<feature type="DNA-binding region" description="HMG box" evidence="2">
    <location>
        <begin position="200"/>
        <end position="265"/>
    </location>
</feature>
<dbReference type="PROSITE" id="PS50118">
    <property type="entry name" value="HMG_BOX_2"/>
    <property type="match status" value="2"/>
</dbReference>
<sequence>MMSLLSAKFALRLAGTRLTRPLAGPVFSRTTALSLRTFLTTASVHLPTTKAKPKVKAKDVDKPKAKGTSAKKVPAVKKKTTLTERVKKVNVKPKFDRKLMVVPKRHGTTAYAVFTKEYMANGLQNKIPVRDLIKTASKEWNALSDAQKQPYSVPIQANKEAFEKRYDQWFRSLPPGYVRQINIQRKERGKHLIRRPKSMKTPPPNGFIYFYSEYRQTTPSDDLSLPQLSKNAGAAWRALPVEEKEKYNHRARVIREDFLKRHPST</sequence>
<feature type="domain" description="HMG box" evidence="4">
    <location>
        <begin position="104"/>
        <end position="170"/>
    </location>
</feature>
<dbReference type="Gene3D" id="1.10.30.10">
    <property type="entry name" value="High mobility group box domain"/>
    <property type="match status" value="2"/>
</dbReference>
<dbReference type="SUPFAM" id="SSF47095">
    <property type="entry name" value="HMG-box"/>
    <property type="match status" value="2"/>
</dbReference>
<gene>
    <name evidence="5" type="ORF">C8J55DRAFT_529364</name>
</gene>
<evidence type="ECO:0000313" key="5">
    <source>
        <dbReference type="EMBL" id="KAJ4465022.1"/>
    </source>
</evidence>
<dbReference type="CDD" id="cd00084">
    <property type="entry name" value="HMG-box_SF"/>
    <property type="match status" value="1"/>
</dbReference>
<dbReference type="GO" id="GO:0003677">
    <property type="term" value="F:DNA binding"/>
    <property type="evidence" value="ECO:0007669"/>
    <property type="project" value="UniProtKB-UniRule"/>
</dbReference>
<reference evidence="5" key="2">
    <citation type="journal article" date="2023" name="Proc. Natl. Acad. Sci. U.S.A.">
        <title>A global phylogenomic analysis of the shiitake genus Lentinula.</title>
        <authorList>
            <person name="Sierra-Patev S."/>
            <person name="Min B."/>
            <person name="Naranjo-Ortiz M."/>
            <person name="Looney B."/>
            <person name="Konkel Z."/>
            <person name="Slot J.C."/>
            <person name="Sakamoto Y."/>
            <person name="Steenwyk J.L."/>
            <person name="Rokas A."/>
            <person name="Carro J."/>
            <person name="Camarero S."/>
            <person name="Ferreira P."/>
            <person name="Molpeceres G."/>
            <person name="Ruiz-Duenas F.J."/>
            <person name="Serrano A."/>
            <person name="Henrissat B."/>
            <person name="Drula E."/>
            <person name="Hughes K.W."/>
            <person name="Mata J.L."/>
            <person name="Ishikawa N.K."/>
            <person name="Vargas-Isla R."/>
            <person name="Ushijima S."/>
            <person name="Smith C.A."/>
            <person name="Donoghue J."/>
            <person name="Ahrendt S."/>
            <person name="Andreopoulos W."/>
            <person name="He G."/>
            <person name="LaButti K."/>
            <person name="Lipzen A."/>
            <person name="Ng V."/>
            <person name="Riley R."/>
            <person name="Sandor L."/>
            <person name="Barry K."/>
            <person name="Martinez A.T."/>
            <person name="Xiao Y."/>
            <person name="Gibbons J.G."/>
            <person name="Terashima K."/>
            <person name="Grigoriev I.V."/>
            <person name="Hibbett D."/>
        </authorList>
    </citation>
    <scope>NUCLEOTIDE SEQUENCE</scope>
    <source>
        <strain evidence="5">Sp2 HRB7682 ss15</strain>
    </source>
</reference>
<accession>A0A9W8ZRU8</accession>
<dbReference type="EMBL" id="JANVFS010000054">
    <property type="protein sequence ID" value="KAJ4465022.1"/>
    <property type="molecule type" value="Genomic_DNA"/>
</dbReference>
<feature type="region of interest" description="Disordered" evidence="3">
    <location>
        <begin position="54"/>
        <end position="74"/>
    </location>
</feature>
<evidence type="ECO:0000256" key="2">
    <source>
        <dbReference type="PROSITE-ProRule" id="PRU00267"/>
    </source>
</evidence>